<dbReference type="SUPFAM" id="SSF52151">
    <property type="entry name" value="FabD/lysophospholipase-like"/>
    <property type="match status" value="1"/>
</dbReference>
<dbReference type="InterPro" id="IPR050301">
    <property type="entry name" value="NTE"/>
</dbReference>
<dbReference type="InterPro" id="IPR002641">
    <property type="entry name" value="PNPLA_dom"/>
</dbReference>
<name>A0A381NNP5_9ZZZZ</name>
<dbReference type="PANTHER" id="PTHR14226:SF29">
    <property type="entry name" value="NEUROPATHY TARGET ESTERASE SWS"/>
    <property type="match status" value="1"/>
</dbReference>
<keyword evidence="3" id="KW-0443">Lipid metabolism</keyword>
<keyword evidence="1" id="KW-0378">Hydrolase</keyword>
<gene>
    <name evidence="5" type="ORF">METZ01_LOCUS9106</name>
</gene>
<evidence type="ECO:0000313" key="5">
    <source>
        <dbReference type="EMBL" id="SUZ56252.1"/>
    </source>
</evidence>
<dbReference type="PROSITE" id="PS51635">
    <property type="entry name" value="PNPLA"/>
    <property type="match status" value="1"/>
</dbReference>
<protein>
    <recommendedName>
        <fullName evidence="4">PNPLA domain-containing protein</fullName>
    </recommendedName>
</protein>
<dbReference type="Pfam" id="PF01734">
    <property type="entry name" value="Patatin"/>
    <property type="match status" value="1"/>
</dbReference>
<proteinExistence type="predicted"/>
<evidence type="ECO:0000256" key="3">
    <source>
        <dbReference type="ARBA" id="ARBA00023098"/>
    </source>
</evidence>
<organism evidence="5">
    <name type="scientific">marine metagenome</name>
    <dbReference type="NCBI Taxonomy" id="408172"/>
    <lineage>
        <taxon>unclassified sequences</taxon>
        <taxon>metagenomes</taxon>
        <taxon>ecological metagenomes</taxon>
    </lineage>
</organism>
<feature type="domain" description="PNPLA" evidence="4">
    <location>
        <begin position="8"/>
        <end position="198"/>
    </location>
</feature>
<accession>A0A381NNP5</accession>
<evidence type="ECO:0000256" key="2">
    <source>
        <dbReference type="ARBA" id="ARBA00022963"/>
    </source>
</evidence>
<dbReference type="AlphaFoldDB" id="A0A381NNP5"/>
<dbReference type="PANTHER" id="PTHR14226">
    <property type="entry name" value="NEUROPATHY TARGET ESTERASE/SWISS CHEESE D.MELANOGASTER"/>
    <property type="match status" value="1"/>
</dbReference>
<evidence type="ECO:0000259" key="4">
    <source>
        <dbReference type="PROSITE" id="PS51635"/>
    </source>
</evidence>
<dbReference type="GO" id="GO:0016042">
    <property type="term" value="P:lipid catabolic process"/>
    <property type="evidence" value="ECO:0007669"/>
    <property type="project" value="UniProtKB-KW"/>
</dbReference>
<evidence type="ECO:0000256" key="1">
    <source>
        <dbReference type="ARBA" id="ARBA00022801"/>
    </source>
</evidence>
<dbReference type="InterPro" id="IPR016035">
    <property type="entry name" value="Acyl_Trfase/lysoPLipase"/>
</dbReference>
<sequence>MSGPIIGLALGGGGARGAAHVGALQVLHDNQIPIHQIAGTSIGSVVGAMYAATLDPQWIENRFKEFIDSEEFRALGIKHLIDRPSSSSSAFNQIVKKVKDQIVLAMSLHQNSFIKKRRLKDAFKFLIPVATFEELQIPLKIIATDLNACEHVVYETGDLVEAATRSGSIPGFVEPTEIDHQLIVDGGASMSLPTTIIRKEVDILIGIDIRRKGMKPLQETNIYEIVMRSYMITYQNLIENCTKAADVLISPEVEDYQWSEFGKLDYFFNQGFTACENALSLIRQEIKHKSSLKYRLKQWFGHQN</sequence>
<keyword evidence="2" id="KW-0442">Lipid degradation</keyword>
<dbReference type="Gene3D" id="3.40.1090.10">
    <property type="entry name" value="Cytosolic phospholipase A2 catalytic domain"/>
    <property type="match status" value="2"/>
</dbReference>
<dbReference type="GO" id="GO:0016787">
    <property type="term" value="F:hydrolase activity"/>
    <property type="evidence" value="ECO:0007669"/>
    <property type="project" value="UniProtKB-KW"/>
</dbReference>
<dbReference type="EMBL" id="UINC01000489">
    <property type="protein sequence ID" value="SUZ56252.1"/>
    <property type="molecule type" value="Genomic_DNA"/>
</dbReference>
<reference evidence="5" key="1">
    <citation type="submission" date="2018-05" db="EMBL/GenBank/DDBJ databases">
        <authorList>
            <person name="Lanie J.A."/>
            <person name="Ng W.-L."/>
            <person name="Kazmierczak K.M."/>
            <person name="Andrzejewski T.M."/>
            <person name="Davidsen T.M."/>
            <person name="Wayne K.J."/>
            <person name="Tettelin H."/>
            <person name="Glass J.I."/>
            <person name="Rusch D."/>
            <person name="Podicherti R."/>
            <person name="Tsui H.-C.T."/>
            <person name="Winkler M.E."/>
        </authorList>
    </citation>
    <scope>NUCLEOTIDE SEQUENCE</scope>
</reference>